<sequence length="117" mass="13073">MKAKVCVWATKVVNLRSTKLLPVTTVIRQFSNADEGINEGHNFSLIVSYDTLGVVRSTLTLGHCPLLYSTTTMSFKITKEFGFAQVLIVHFFSFIHSVEHVPAYYTTDLGGELTWGE</sequence>
<proteinExistence type="predicted"/>
<keyword evidence="1" id="KW-1185">Reference proteome</keyword>
<accession>A0A915KS66</accession>
<dbReference type="AlphaFoldDB" id="A0A915KS66"/>
<protein>
    <submittedName>
        <fullName evidence="2">Uncharacterized protein</fullName>
    </submittedName>
</protein>
<name>A0A915KS66_ROMCU</name>
<dbReference type="WBParaSite" id="nRc.2.0.1.t40493-RA">
    <property type="protein sequence ID" value="nRc.2.0.1.t40493-RA"/>
    <property type="gene ID" value="nRc.2.0.1.g40493"/>
</dbReference>
<reference evidence="2" key="1">
    <citation type="submission" date="2022-11" db="UniProtKB">
        <authorList>
            <consortium name="WormBaseParasite"/>
        </authorList>
    </citation>
    <scope>IDENTIFICATION</scope>
</reference>
<evidence type="ECO:0000313" key="2">
    <source>
        <dbReference type="WBParaSite" id="nRc.2.0.1.t40493-RA"/>
    </source>
</evidence>
<evidence type="ECO:0000313" key="1">
    <source>
        <dbReference type="Proteomes" id="UP000887565"/>
    </source>
</evidence>
<dbReference type="Proteomes" id="UP000887565">
    <property type="component" value="Unplaced"/>
</dbReference>
<organism evidence="1 2">
    <name type="scientific">Romanomermis culicivorax</name>
    <name type="common">Nematode worm</name>
    <dbReference type="NCBI Taxonomy" id="13658"/>
    <lineage>
        <taxon>Eukaryota</taxon>
        <taxon>Metazoa</taxon>
        <taxon>Ecdysozoa</taxon>
        <taxon>Nematoda</taxon>
        <taxon>Enoplea</taxon>
        <taxon>Dorylaimia</taxon>
        <taxon>Mermithida</taxon>
        <taxon>Mermithoidea</taxon>
        <taxon>Mermithidae</taxon>
        <taxon>Romanomermis</taxon>
    </lineage>
</organism>